<protein>
    <submittedName>
        <fullName evidence="11">Peptidase S8</fullName>
    </submittedName>
</protein>
<name>A0A223KXM8_9BACI</name>
<dbReference type="SUPFAM" id="SSF52743">
    <property type="entry name" value="Subtilisin-like"/>
    <property type="match status" value="1"/>
</dbReference>
<feature type="active site" description="Charge relay system" evidence="5 6">
    <location>
        <position position="209"/>
    </location>
</feature>
<dbReference type="Gene3D" id="2.60.120.200">
    <property type="match status" value="1"/>
</dbReference>
<dbReference type="Proteomes" id="UP000215224">
    <property type="component" value="Chromosome"/>
</dbReference>
<dbReference type="Pfam" id="PF05922">
    <property type="entry name" value="Inhibitor_I9"/>
    <property type="match status" value="1"/>
</dbReference>
<gene>
    <name evidence="11" type="ORF">BC6307_03865</name>
</gene>
<dbReference type="SUPFAM" id="SSF49464">
    <property type="entry name" value="Carboxypeptidase regulatory domain-like"/>
    <property type="match status" value="2"/>
</dbReference>
<evidence type="ECO:0000256" key="4">
    <source>
        <dbReference type="ARBA" id="ARBA00022825"/>
    </source>
</evidence>
<dbReference type="CDD" id="cd07481">
    <property type="entry name" value="Peptidases_S8_BacillopeptidaseF-like"/>
    <property type="match status" value="1"/>
</dbReference>
<dbReference type="InterPro" id="IPR010259">
    <property type="entry name" value="S8pro/Inhibitor_I9"/>
</dbReference>
<dbReference type="InterPro" id="IPR023827">
    <property type="entry name" value="Peptidase_S8_Asp-AS"/>
</dbReference>
<evidence type="ECO:0000313" key="11">
    <source>
        <dbReference type="EMBL" id="AST94212.1"/>
    </source>
</evidence>
<feature type="region of interest" description="Disordered" evidence="8">
    <location>
        <begin position="1417"/>
        <end position="1451"/>
    </location>
</feature>
<feature type="domain" description="Inhibitor I9" evidence="10">
    <location>
        <begin position="98"/>
        <end position="161"/>
    </location>
</feature>
<evidence type="ECO:0000256" key="2">
    <source>
        <dbReference type="ARBA" id="ARBA00022670"/>
    </source>
</evidence>
<dbReference type="Pfam" id="PF09136">
    <property type="entry name" value="Glucodextran_B"/>
    <property type="match status" value="2"/>
</dbReference>
<evidence type="ECO:0000259" key="9">
    <source>
        <dbReference type="Pfam" id="PF00082"/>
    </source>
</evidence>
<proteinExistence type="inferred from homology"/>
<dbReference type="EMBL" id="CP018866">
    <property type="protein sequence ID" value="AST94212.1"/>
    <property type="molecule type" value="Genomic_DNA"/>
</dbReference>
<dbReference type="KEGG" id="bcoh:BC6307_03865"/>
<dbReference type="InterPro" id="IPR015500">
    <property type="entry name" value="Peptidase_S8_subtilisin-rel"/>
</dbReference>
<keyword evidence="12" id="KW-1185">Reference proteome</keyword>
<dbReference type="GO" id="GO:0006508">
    <property type="term" value="P:proteolysis"/>
    <property type="evidence" value="ECO:0007669"/>
    <property type="project" value="UniProtKB-KW"/>
</dbReference>
<dbReference type="PANTHER" id="PTHR43806">
    <property type="entry name" value="PEPTIDASE S8"/>
    <property type="match status" value="1"/>
</dbReference>
<feature type="domain" description="Peptidase S8/S53" evidence="9">
    <location>
        <begin position="200"/>
        <end position="487"/>
    </location>
</feature>
<dbReference type="InterPro" id="IPR022398">
    <property type="entry name" value="Peptidase_S8_His-AS"/>
</dbReference>
<comment type="similarity">
    <text evidence="1 6 7">Belongs to the peptidase S8 family.</text>
</comment>
<organism evidence="11 12">
    <name type="scientific">Sutcliffiella cohnii</name>
    <dbReference type="NCBI Taxonomy" id="33932"/>
    <lineage>
        <taxon>Bacteria</taxon>
        <taxon>Bacillati</taxon>
        <taxon>Bacillota</taxon>
        <taxon>Bacilli</taxon>
        <taxon>Bacillales</taxon>
        <taxon>Bacillaceae</taxon>
        <taxon>Sutcliffiella</taxon>
    </lineage>
</organism>
<dbReference type="InterPro" id="IPR013320">
    <property type="entry name" value="ConA-like_dom_sf"/>
</dbReference>
<dbReference type="Pfam" id="PF13715">
    <property type="entry name" value="CarbopepD_reg_2"/>
    <property type="match status" value="1"/>
</dbReference>
<dbReference type="InterPro" id="IPR033857">
    <property type="entry name" value="Bacillopeptidase_F"/>
</dbReference>
<evidence type="ECO:0000256" key="3">
    <source>
        <dbReference type="ARBA" id="ARBA00022801"/>
    </source>
</evidence>
<dbReference type="PANTHER" id="PTHR43806:SF67">
    <property type="entry name" value="EGF-LIKE DOMAIN-CONTAINING PROTEIN"/>
    <property type="match status" value="1"/>
</dbReference>
<dbReference type="PROSITE" id="PS00137">
    <property type="entry name" value="SUBTILASE_HIS"/>
    <property type="match status" value="1"/>
</dbReference>
<evidence type="ECO:0000256" key="5">
    <source>
        <dbReference type="PIRSR" id="PIRSR615500-1"/>
    </source>
</evidence>
<evidence type="ECO:0000256" key="6">
    <source>
        <dbReference type="PROSITE-ProRule" id="PRU01240"/>
    </source>
</evidence>
<dbReference type="Pfam" id="PF00082">
    <property type="entry name" value="Peptidase_S8"/>
    <property type="match status" value="1"/>
</dbReference>
<feature type="region of interest" description="Disordered" evidence="8">
    <location>
        <begin position="781"/>
        <end position="807"/>
    </location>
</feature>
<dbReference type="GO" id="GO:0004252">
    <property type="term" value="F:serine-type endopeptidase activity"/>
    <property type="evidence" value="ECO:0007669"/>
    <property type="project" value="UniProtKB-UniRule"/>
</dbReference>
<evidence type="ECO:0000256" key="1">
    <source>
        <dbReference type="ARBA" id="ARBA00011073"/>
    </source>
</evidence>
<dbReference type="PROSITE" id="PS00138">
    <property type="entry name" value="SUBTILASE_SER"/>
    <property type="match status" value="1"/>
</dbReference>
<dbReference type="Gene3D" id="3.40.50.200">
    <property type="entry name" value="Peptidase S8/S53 domain"/>
    <property type="match status" value="1"/>
</dbReference>
<dbReference type="PRINTS" id="PR00723">
    <property type="entry name" value="SUBTILISIN"/>
</dbReference>
<feature type="active site" description="Charge relay system" evidence="5 6">
    <location>
        <position position="256"/>
    </location>
</feature>
<dbReference type="STRING" id="1314751.GCA_001591425_03526"/>
<dbReference type="SUPFAM" id="SSF49899">
    <property type="entry name" value="Concanavalin A-like lectins/glucanases"/>
    <property type="match status" value="1"/>
</dbReference>
<accession>A0A223KXM8</accession>
<dbReference type="InterPro" id="IPR023828">
    <property type="entry name" value="Peptidase_S8_Ser-AS"/>
</dbReference>
<dbReference type="Pfam" id="PF20773">
    <property type="entry name" value="InhA-like_MAM"/>
    <property type="match status" value="1"/>
</dbReference>
<dbReference type="PROSITE" id="PS51892">
    <property type="entry name" value="SUBTILASE"/>
    <property type="match status" value="1"/>
</dbReference>
<evidence type="ECO:0000313" key="12">
    <source>
        <dbReference type="Proteomes" id="UP000215224"/>
    </source>
</evidence>
<sequence>MCALLLVPSFNFNTASAESKGTSVSFADSKGAAEAKVSKSLVEKYKKDEMVSFLVRFKEQVDTVSVAAKAEEKAAKQNLTPGKTSLAKRSTIVSELQATAKVTQADVLDFLSKQEASGKAKDVQSFYIVNGIAVTATKDVMEKIASFPEVEAITHNAEVQLYPNAEPTSSVEDAAPTSGNVEWNIEQVGAPATWDMGIDGSGVVVAVMDTGVQWDHPALIQQYNGYDFNNPNNPSHTYNWFDAVNGRAVPYDDHGHGTHVTGTVLGVEMDGTNAIGVAPGAKWIGVKILSGSGSGSTAGILAGAQYLLAPTDENGVPNPDMAPDVVNNSWGGGPGMDEWFRPMVQAWRSADIYPVFAAGNTTLTNPGGPGSVAVPANYPESYAVGATDINMNLGSFSLQGPSPYGEMKPEVSAPGVNIRSATPGSSYQGGWNGTSMAAPHVAGAVALLKQVNASLSIDDIAEILETTATPRTNSQYPEAPNNGFGHGIINVFDAVSSVISGLGTVKGNVTVDGDDDQAPVIGHDGHGETYAGLPVAIEASVEDNISVTSVVVEYSKGDSFETVSARRVSGDFKNGVYEATIPGEDVVEGELVYRIKATDFGGNETVSDDYSITVNPAPSVGYYQDFEESFAGWVTYGDNNTWEWGVPTSGPGSAYSGEKAVATNLAGQYVNNTYSILESPPIAVPESGEAFLQFKHWYNIENNWDFGDVWISADGGATWDNVATYTNVSNGWVDAQFDLSGYAGNTIIVSFDLDTDGSVVRDGWYIDDFRISDTALSSLETGKEVTPKKERGEVTKKGVRERSGERPDVSKFKDVSINVESNSIGPVALPLAAKVSILETGRSVNTNPANGSYSMTHATGDYTMVAEAYGHESQTQTVTIEDGVEANVNFNLEELAKGTVAGTVTNEATGLPVEGATIYLMEDAAVAPATTDANGAYSLTGYEGEYTLKVVAPSYYSHEFTVTLEGNVELNVELKPFIGFPGEIGYDDGTAENARAFYDAGNGWAVKMSLEEGHNKALVTGGIFRFWDTEWPVPGGTAFQVAIHDANGADGAPGTRLAGPIDATALRDGTWTHVDLSEEGIVVEGDFYMVYIQSHPNPNTPGLATDEDGPNAGRSWQMVGGAWSPAPTAEGNYMIRAAVNYEVTAPTISSPVDGTFTNESSVTVEGTSAPSTTVHVYNNGEEVGTASTSSQGTYSVEVSLSEGENSLTAKASTENGMTDASEAVVVVLDQVAPEVEITSPVDGLKTNRETVTVEGTVEDENIDSVTVNGQSATVSNGTFSKRILLDEGANEIEVVATDKAGNTSSDSMTVYAKFSDITISNVEPSEDVTLRAGESVTISFSSEEDLDASFVLRMPLTNLSGLNNATELPLTEVAPGQYEVTWTAPSTIMAEGVEIEVIARDDYGNESREIAAGKLHINGWQPGDKDRPVRPLPGRPDLPDLPVRGDIAPTK</sequence>
<evidence type="ECO:0000256" key="8">
    <source>
        <dbReference type="SAM" id="MobiDB-lite"/>
    </source>
</evidence>
<dbReference type="InterPro" id="IPR008969">
    <property type="entry name" value="CarboxyPept-like_regulatory"/>
</dbReference>
<feature type="active site" description="Charge relay system" evidence="5 6">
    <location>
        <position position="435"/>
    </location>
</feature>
<reference evidence="11 12" key="1">
    <citation type="submission" date="2016-12" db="EMBL/GenBank/DDBJ databases">
        <title>The whole genome sequencing and assembly of Bacillus cohnii DSM 6307T strain.</title>
        <authorList>
            <person name="Lee Y.-J."/>
            <person name="Yi H."/>
            <person name="Bahn Y.-S."/>
            <person name="Kim J.F."/>
            <person name="Lee D.-W."/>
        </authorList>
    </citation>
    <scope>NUCLEOTIDE SEQUENCE [LARGE SCALE GENOMIC DNA]</scope>
    <source>
        <strain evidence="11 12">DSM 6307</strain>
    </source>
</reference>
<evidence type="ECO:0000259" key="10">
    <source>
        <dbReference type="Pfam" id="PF05922"/>
    </source>
</evidence>
<dbReference type="Gene3D" id="2.60.40.1120">
    <property type="entry name" value="Carboxypeptidase-like, regulatory domain"/>
    <property type="match status" value="2"/>
</dbReference>
<keyword evidence="4 6" id="KW-0720">Serine protease</keyword>
<dbReference type="PROSITE" id="PS00136">
    <property type="entry name" value="SUBTILASE_ASP"/>
    <property type="match status" value="1"/>
</dbReference>
<dbReference type="InterPro" id="IPR000209">
    <property type="entry name" value="Peptidase_S8/S53_dom"/>
</dbReference>
<keyword evidence="2 6" id="KW-0645">Protease</keyword>
<dbReference type="Gene3D" id="2.60.40.10">
    <property type="entry name" value="Immunoglobulins"/>
    <property type="match status" value="2"/>
</dbReference>
<dbReference type="FunFam" id="3.40.50.200:FF:000043">
    <property type="entry name" value="Peptidase S8"/>
    <property type="match status" value="1"/>
</dbReference>
<dbReference type="InterPro" id="IPR050131">
    <property type="entry name" value="Peptidase_S8_subtilisin-like"/>
</dbReference>
<evidence type="ECO:0000256" key="7">
    <source>
        <dbReference type="RuleBase" id="RU003355"/>
    </source>
</evidence>
<keyword evidence="3 6" id="KW-0378">Hydrolase</keyword>
<dbReference type="InterPro" id="IPR036852">
    <property type="entry name" value="Peptidase_S8/S53_dom_sf"/>
</dbReference>
<dbReference type="InterPro" id="IPR013783">
    <property type="entry name" value="Ig-like_fold"/>
</dbReference>
<dbReference type="RefSeq" id="WP_066419210.1">
    <property type="nucleotide sequence ID" value="NZ_CP018866.1"/>
</dbReference>